<dbReference type="Proteomes" id="UP001420932">
    <property type="component" value="Unassembled WGS sequence"/>
</dbReference>
<keyword evidence="3" id="KW-1185">Reference proteome</keyword>
<comment type="caution">
    <text evidence="2">The sequence shown here is derived from an EMBL/GenBank/DDBJ whole genome shotgun (WGS) entry which is preliminary data.</text>
</comment>
<sequence length="293" mass="33988">MKRIKLVENMRAKLDEVFSKYLLFVGNGVEREYKKCYIKIPSEMIIPYKVMKTSLRQLINHIYGKLNDYANNLDAMTTRAILTTKNEFVDGINQLFIEEFVGDMVKYYSFDQIIDNNEHSVTEEILNSLVFNGIPPHELILKKNCLIMLLRNINPAEGLCNGTRLICRHFERNVIDAEIINGDYKGKRVFLARIPFVPNEGDKCPVQFKRTQFPIRLCFAMTINKAQGQTLDYVRIYLPEPVFSYGQLYVPLSRAKCAASVKMSIKPSNCNKYCDRTKNIVYKDLLKHVDEDD</sequence>
<dbReference type="SUPFAM" id="SSF52540">
    <property type="entry name" value="P-loop containing nucleoside triphosphate hydrolases"/>
    <property type="match status" value="1"/>
</dbReference>
<evidence type="ECO:0000313" key="3">
    <source>
        <dbReference type="Proteomes" id="UP001420932"/>
    </source>
</evidence>
<dbReference type="AlphaFoldDB" id="A0AAP0DZJ6"/>
<dbReference type="Pfam" id="PF21530">
    <property type="entry name" value="Pif1_2B_dom"/>
    <property type="match status" value="1"/>
</dbReference>
<gene>
    <name evidence="2" type="ORF">Syun_031310</name>
</gene>
<dbReference type="PANTHER" id="PTHR10492:SF94">
    <property type="entry name" value="ATP-DEPENDENT DNA HELICASE"/>
    <property type="match status" value="1"/>
</dbReference>
<dbReference type="FunFam" id="3.40.50.300:FF:002884">
    <property type="entry name" value="ATP-dependent DNA helicase"/>
    <property type="match status" value="1"/>
</dbReference>
<feature type="domain" description="DNA helicase Pif1-like 2B" evidence="1">
    <location>
        <begin position="124"/>
        <end position="167"/>
    </location>
</feature>
<dbReference type="InterPro" id="IPR027417">
    <property type="entry name" value="P-loop_NTPase"/>
</dbReference>
<protein>
    <recommendedName>
        <fullName evidence="1">DNA helicase Pif1-like 2B domain-containing protein</fullName>
    </recommendedName>
</protein>
<dbReference type="CDD" id="cd18809">
    <property type="entry name" value="SF1_C_RecD"/>
    <property type="match status" value="1"/>
</dbReference>
<organism evidence="2 3">
    <name type="scientific">Stephania yunnanensis</name>
    <dbReference type="NCBI Taxonomy" id="152371"/>
    <lineage>
        <taxon>Eukaryota</taxon>
        <taxon>Viridiplantae</taxon>
        <taxon>Streptophyta</taxon>
        <taxon>Embryophyta</taxon>
        <taxon>Tracheophyta</taxon>
        <taxon>Spermatophyta</taxon>
        <taxon>Magnoliopsida</taxon>
        <taxon>Ranunculales</taxon>
        <taxon>Menispermaceae</taxon>
        <taxon>Menispermoideae</taxon>
        <taxon>Cissampelideae</taxon>
        <taxon>Stephania</taxon>
    </lineage>
</organism>
<dbReference type="Gene3D" id="3.40.50.300">
    <property type="entry name" value="P-loop containing nucleotide triphosphate hydrolases"/>
    <property type="match status" value="1"/>
</dbReference>
<name>A0AAP0DZJ6_9MAGN</name>
<dbReference type="PANTHER" id="PTHR10492">
    <property type="match status" value="1"/>
</dbReference>
<evidence type="ECO:0000259" key="1">
    <source>
        <dbReference type="Pfam" id="PF21530"/>
    </source>
</evidence>
<dbReference type="EMBL" id="JBBNAF010000033">
    <property type="protein sequence ID" value="KAK9082218.1"/>
    <property type="molecule type" value="Genomic_DNA"/>
</dbReference>
<dbReference type="InterPro" id="IPR049163">
    <property type="entry name" value="Pif1-like_2B_dom"/>
</dbReference>
<evidence type="ECO:0000313" key="2">
    <source>
        <dbReference type="EMBL" id="KAK9082218.1"/>
    </source>
</evidence>
<accession>A0AAP0DZJ6</accession>
<proteinExistence type="predicted"/>
<reference evidence="2 3" key="1">
    <citation type="submission" date="2024-01" db="EMBL/GenBank/DDBJ databases">
        <title>Genome assemblies of Stephania.</title>
        <authorList>
            <person name="Yang L."/>
        </authorList>
    </citation>
    <scope>NUCLEOTIDE SEQUENCE [LARGE SCALE GENOMIC DNA]</scope>
    <source>
        <strain evidence="2">YNDBR</strain>
        <tissue evidence="2">Leaf</tissue>
    </source>
</reference>